<dbReference type="GO" id="GO:0008168">
    <property type="term" value="F:methyltransferase activity"/>
    <property type="evidence" value="ECO:0007669"/>
    <property type="project" value="UniProtKB-KW"/>
</dbReference>
<dbReference type="InterPro" id="IPR049690">
    <property type="entry name" value="Daptide_MTase"/>
</dbReference>
<evidence type="ECO:0000313" key="3">
    <source>
        <dbReference type="Proteomes" id="UP001596183"/>
    </source>
</evidence>
<dbReference type="Gene3D" id="3.40.50.150">
    <property type="entry name" value="Vaccinia Virus protein VP39"/>
    <property type="match status" value="1"/>
</dbReference>
<comment type="caution">
    <text evidence="2">The sequence shown here is derived from an EMBL/GenBank/DDBJ whole genome shotgun (WGS) entry which is preliminary data.</text>
</comment>
<evidence type="ECO:0000313" key="2">
    <source>
        <dbReference type="EMBL" id="MFC5675016.1"/>
    </source>
</evidence>
<dbReference type="InterPro" id="IPR041698">
    <property type="entry name" value="Methyltransf_25"/>
</dbReference>
<protein>
    <submittedName>
        <fullName evidence="2">Daptide-type RiPP biosynthesis methyltransferase</fullName>
    </submittedName>
</protein>
<dbReference type="EMBL" id="JBHSPC010000141">
    <property type="protein sequence ID" value="MFC5675016.1"/>
    <property type="molecule type" value="Genomic_DNA"/>
</dbReference>
<feature type="domain" description="Methyltransferase" evidence="1">
    <location>
        <begin position="66"/>
        <end position="164"/>
    </location>
</feature>
<dbReference type="Proteomes" id="UP001596183">
    <property type="component" value="Unassembled WGS sequence"/>
</dbReference>
<reference evidence="3" key="1">
    <citation type="journal article" date="2019" name="Int. J. Syst. Evol. Microbiol.">
        <title>The Global Catalogue of Microorganisms (GCM) 10K type strain sequencing project: providing services to taxonomists for standard genome sequencing and annotation.</title>
        <authorList>
            <consortium name="The Broad Institute Genomics Platform"/>
            <consortium name="The Broad Institute Genome Sequencing Center for Infectious Disease"/>
            <person name="Wu L."/>
            <person name="Ma J."/>
        </authorList>
    </citation>
    <scope>NUCLEOTIDE SEQUENCE [LARGE SCALE GENOMIC DNA]</scope>
    <source>
        <strain evidence="3">JCM 13852</strain>
    </source>
</reference>
<name>A0ABW0Y2T8_9ACTN</name>
<dbReference type="SUPFAM" id="SSF53335">
    <property type="entry name" value="S-adenosyl-L-methionine-dependent methyltransferases"/>
    <property type="match status" value="1"/>
</dbReference>
<dbReference type="CDD" id="cd02440">
    <property type="entry name" value="AdoMet_MTases"/>
    <property type="match status" value="1"/>
</dbReference>
<dbReference type="GO" id="GO:0032259">
    <property type="term" value="P:methylation"/>
    <property type="evidence" value="ECO:0007669"/>
    <property type="project" value="UniProtKB-KW"/>
</dbReference>
<proteinExistence type="predicted"/>
<keyword evidence="2" id="KW-0808">Transferase</keyword>
<keyword evidence="3" id="KW-1185">Reference proteome</keyword>
<gene>
    <name evidence="2" type="primary">mpaM</name>
    <name evidence="2" type="ORF">ACFP2V_34660</name>
</gene>
<dbReference type="InterPro" id="IPR029063">
    <property type="entry name" value="SAM-dependent_MTases_sf"/>
</dbReference>
<accession>A0ABW0Y2T8</accession>
<organism evidence="2 3">
    <name type="scientific">Streptomyces incanus</name>
    <dbReference type="NCBI Taxonomy" id="887453"/>
    <lineage>
        <taxon>Bacteria</taxon>
        <taxon>Bacillati</taxon>
        <taxon>Actinomycetota</taxon>
        <taxon>Actinomycetes</taxon>
        <taxon>Kitasatosporales</taxon>
        <taxon>Streptomycetaceae</taxon>
        <taxon>Streptomyces</taxon>
    </lineage>
</organism>
<keyword evidence="2" id="KW-0489">Methyltransferase</keyword>
<evidence type="ECO:0000259" key="1">
    <source>
        <dbReference type="Pfam" id="PF13649"/>
    </source>
</evidence>
<dbReference type="RefSeq" id="WP_381219348.1">
    <property type="nucleotide sequence ID" value="NZ_JBHSPC010000141.1"/>
</dbReference>
<sequence length="273" mass="29254">MTTLAPPTLPAPQTLAARRIAELGPRARLCGLYDALGAPLYQDLTTYDDYETRALLAGVRAAGGPVLDLAAGAGRFTLPLLAVGREVTALDLSADMLDLLRAELAKVPARMRERCTVVQADMSGFDLGRRFPYVLLGTTSLSLLDADGRAGLYHSVLSHLTDRGTFLLTVMERGDTDGPDETAERLTGVGGTRYEFHEHWPAGAAGRTVTLLPADPPPDDSPVPVCTDHVAVVDLPRLETELLAAGLTVVSRQLLTQPGERHRVTLLTTEALR</sequence>
<dbReference type="NCBIfam" id="NF041820">
    <property type="entry name" value="daptide_MTase"/>
    <property type="match status" value="1"/>
</dbReference>
<dbReference type="Pfam" id="PF13649">
    <property type="entry name" value="Methyltransf_25"/>
    <property type="match status" value="1"/>
</dbReference>